<dbReference type="EMBL" id="CAXAMN010015747">
    <property type="protein sequence ID" value="CAK9046512.1"/>
    <property type="molecule type" value="Genomic_DNA"/>
</dbReference>
<sequence length="253" mass="28630">MALKRWAVRQISGLLSDYLEGITEQNLQASLSLEVGEVEIRHVRIHSELLHDQRLQLLSSDVSVSARIPWRNLGSEATVITVRDVWVEVKPEEPGSVEAKEAAEELQRWRSRRRRKVEVQMERARAVADQEEDNQPRRGMAARFGHAALRQLQVQVDGLRGRVHPKAPAYPVMELSILRLALHEGHASPERLNEVPKEVQRHPASLDKILELAGLCAQLSNPTGTAASVWPALRFVPQAWRATARFARFEPCH</sequence>
<protein>
    <recommendedName>
        <fullName evidence="3">Chorein N-terminal domain-containing protein</fullName>
    </recommendedName>
</protein>
<organism evidence="1 2">
    <name type="scientific">Durusdinium trenchii</name>
    <dbReference type="NCBI Taxonomy" id="1381693"/>
    <lineage>
        <taxon>Eukaryota</taxon>
        <taxon>Sar</taxon>
        <taxon>Alveolata</taxon>
        <taxon>Dinophyceae</taxon>
        <taxon>Suessiales</taxon>
        <taxon>Symbiodiniaceae</taxon>
        <taxon>Durusdinium</taxon>
    </lineage>
</organism>
<evidence type="ECO:0008006" key="3">
    <source>
        <dbReference type="Google" id="ProtNLM"/>
    </source>
</evidence>
<evidence type="ECO:0000313" key="2">
    <source>
        <dbReference type="Proteomes" id="UP001642484"/>
    </source>
</evidence>
<gene>
    <name evidence="1" type="ORF">CCMP2556_LOCUS24154</name>
</gene>
<evidence type="ECO:0000313" key="1">
    <source>
        <dbReference type="EMBL" id="CAK9046512.1"/>
    </source>
</evidence>
<comment type="caution">
    <text evidence="1">The sequence shown here is derived from an EMBL/GenBank/DDBJ whole genome shotgun (WGS) entry which is preliminary data.</text>
</comment>
<keyword evidence="2" id="KW-1185">Reference proteome</keyword>
<proteinExistence type="predicted"/>
<dbReference type="Proteomes" id="UP001642484">
    <property type="component" value="Unassembled WGS sequence"/>
</dbReference>
<name>A0ABP0M4V1_9DINO</name>
<reference evidence="1 2" key="1">
    <citation type="submission" date="2024-02" db="EMBL/GenBank/DDBJ databases">
        <authorList>
            <person name="Chen Y."/>
            <person name="Shah S."/>
            <person name="Dougan E. K."/>
            <person name="Thang M."/>
            <person name="Chan C."/>
        </authorList>
    </citation>
    <scope>NUCLEOTIDE SEQUENCE [LARGE SCALE GENOMIC DNA]</scope>
</reference>
<accession>A0ABP0M4V1</accession>